<organism evidence="3 4">
    <name type="scientific">Rhizobium lusitanum</name>
    <dbReference type="NCBI Taxonomy" id="293958"/>
    <lineage>
        <taxon>Bacteria</taxon>
        <taxon>Pseudomonadati</taxon>
        <taxon>Pseudomonadota</taxon>
        <taxon>Alphaproteobacteria</taxon>
        <taxon>Hyphomicrobiales</taxon>
        <taxon>Rhizobiaceae</taxon>
        <taxon>Rhizobium/Agrobacterium group</taxon>
        <taxon>Rhizobium</taxon>
    </lineage>
</organism>
<proteinExistence type="predicted"/>
<evidence type="ECO:0000256" key="1">
    <source>
        <dbReference type="SAM" id="MobiDB-lite"/>
    </source>
</evidence>
<dbReference type="InterPro" id="IPR058575">
    <property type="entry name" value="NTP_transf_8_dom"/>
</dbReference>
<gene>
    <name evidence="3" type="ORF">GA0061101_1333</name>
</gene>
<dbReference type="Proteomes" id="UP000199205">
    <property type="component" value="Unassembled WGS sequence"/>
</dbReference>
<evidence type="ECO:0000313" key="3">
    <source>
        <dbReference type="EMBL" id="SCB50305.1"/>
    </source>
</evidence>
<dbReference type="RefSeq" id="WP_047561932.1">
    <property type="nucleotide sequence ID" value="NZ_FMAF01000033.1"/>
</dbReference>
<dbReference type="AlphaFoldDB" id="A0A1C3XDU1"/>
<feature type="domain" description="Nucleotidyltransferase-like" evidence="2">
    <location>
        <begin position="108"/>
        <end position="322"/>
    </location>
</feature>
<dbReference type="Pfam" id="PF12281">
    <property type="entry name" value="NTP_transf_8"/>
    <property type="match status" value="1"/>
</dbReference>
<sequence length="380" mass="42132">MRPLAPSLNIAFADLVENAHEKAFNAHFPANGTFHKLKRVGKEYWYHIMRDPTAPSGRRTSYAGLVGDPDVDALVERHGHEHARHKLQKEAASMLRRSGLPVPDPMEGKLAQAFQKAGLFQAGAILVGSVAYQAYGGILGVKLSGDLHRTQDIDLAQDREIALHVSHTGQMLEDFQDILKSVDASFAPKLNPSYPTTEPTRYENASNYKVDLLTAHKNSDRDRRAPVSISIMPGAALQPLDLMEFLIKKPIRSALLYEDGVAVVVPDPVRYALHKVTISQMRGLSGESGKDSKDRMQAAELVRAIEHAGRTSELAEAWSELWRDKPKQQNFVLRGILSLPDDAVDIIARSAIRYGEEPFRDGEPPTATLQRLIRKKTKDG</sequence>
<dbReference type="OrthoDB" id="5469612at2"/>
<name>A0A1C3XDU1_9HYPH</name>
<accession>A0A1C3XDU1</accession>
<reference evidence="4" key="1">
    <citation type="submission" date="2016-08" db="EMBL/GenBank/DDBJ databases">
        <authorList>
            <person name="Varghese N."/>
            <person name="Submissions Spin"/>
        </authorList>
    </citation>
    <scope>NUCLEOTIDE SEQUENCE [LARGE SCALE GENOMIC DNA]</scope>
    <source>
        <strain evidence="4">P1-7</strain>
    </source>
</reference>
<evidence type="ECO:0000313" key="4">
    <source>
        <dbReference type="Proteomes" id="UP000199205"/>
    </source>
</evidence>
<evidence type="ECO:0000259" key="2">
    <source>
        <dbReference type="Pfam" id="PF12281"/>
    </source>
</evidence>
<protein>
    <recommendedName>
        <fullName evidence="2">Nucleotidyltransferase-like domain-containing protein</fullName>
    </recommendedName>
</protein>
<dbReference type="EMBL" id="FMAF01000033">
    <property type="protein sequence ID" value="SCB50305.1"/>
    <property type="molecule type" value="Genomic_DNA"/>
</dbReference>
<feature type="region of interest" description="Disordered" evidence="1">
    <location>
        <begin position="358"/>
        <end position="380"/>
    </location>
</feature>